<name>A0A106DTI5_9BURK</name>
<dbReference type="InterPro" id="IPR055259">
    <property type="entry name" value="YkvP/CgeB_Glyco_trans-like"/>
</dbReference>
<feature type="domain" description="Glycosyltransferase subfamily 4-like N-terminal" evidence="1">
    <location>
        <begin position="350"/>
        <end position="543"/>
    </location>
</feature>
<dbReference type="InterPro" id="IPR028098">
    <property type="entry name" value="Glyco_trans_4-like_N"/>
</dbReference>
<keyword evidence="3" id="KW-0808">Transferase</keyword>
<evidence type="ECO:0000313" key="4">
    <source>
        <dbReference type="Proteomes" id="UP000062317"/>
    </source>
</evidence>
<organism evidence="3 4">
    <name type="scientific">Burkholderia territorii</name>
    <dbReference type="NCBI Taxonomy" id="1503055"/>
    <lineage>
        <taxon>Bacteria</taxon>
        <taxon>Pseudomonadati</taxon>
        <taxon>Pseudomonadota</taxon>
        <taxon>Betaproteobacteria</taxon>
        <taxon>Burkholderiales</taxon>
        <taxon>Burkholderiaceae</taxon>
        <taxon>Burkholderia</taxon>
        <taxon>Burkholderia cepacia complex</taxon>
    </lineage>
</organism>
<dbReference type="Pfam" id="PF13692">
    <property type="entry name" value="Glyco_trans_1_4"/>
    <property type="match status" value="1"/>
</dbReference>
<dbReference type="AlphaFoldDB" id="A0A106DTI5"/>
<proteinExistence type="predicted"/>
<dbReference type="Proteomes" id="UP000062317">
    <property type="component" value="Unassembled WGS sequence"/>
</dbReference>
<dbReference type="SUPFAM" id="SSF53756">
    <property type="entry name" value="UDP-Glycosyltransferase/glycogen phosphorylase"/>
    <property type="match status" value="1"/>
</dbReference>
<gene>
    <name evidence="3" type="ORF">WT27_19200</name>
</gene>
<dbReference type="EMBL" id="LPEQ01000141">
    <property type="protein sequence ID" value="KVV37268.1"/>
    <property type="molecule type" value="Genomic_DNA"/>
</dbReference>
<dbReference type="Pfam" id="PF13439">
    <property type="entry name" value="Glyco_transf_4"/>
    <property type="match status" value="1"/>
</dbReference>
<dbReference type="GO" id="GO:0016757">
    <property type="term" value="F:glycosyltransferase activity"/>
    <property type="evidence" value="ECO:0007669"/>
    <property type="project" value="UniProtKB-ARBA"/>
</dbReference>
<evidence type="ECO:0000259" key="2">
    <source>
        <dbReference type="Pfam" id="PF13524"/>
    </source>
</evidence>
<dbReference type="PANTHER" id="PTHR12526">
    <property type="entry name" value="GLYCOSYLTRANSFERASE"/>
    <property type="match status" value="1"/>
</dbReference>
<protein>
    <submittedName>
        <fullName evidence="3">Glycosyl transferase family 1</fullName>
    </submittedName>
</protein>
<reference evidence="3 4" key="1">
    <citation type="submission" date="2015-11" db="EMBL/GenBank/DDBJ databases">
        <title>Expanding the genomic diversity of Burkholderia species for the development of highly accurate diagnostics.</title>
        <authorList>
            <person name="Sahl J."/>
            <person name="Keim P."/>
            <person name="Wagner D."/>
        </authorList>
    </citation>
    <scope>NUCLEOTIDE SEQUENCE [LARGE SCALE GENOMIC DNA]</scope>
    <source>
        <strain evidence="3 4">MSMB1301WGS</strain>
    </source>
</reference>
<sequence length="813" mass="91771">MSRPKFRVLLLDTKYRNPNHYICLAIFHALQRHPDVDFVVKVDPVDAIATAMQRNCDLFIAFDGEELRRDLCAVLATICGRSVLWVTEDPYELPINLRNAELFDVVFTNDSSSVSAYGNRGRHLPLAGAVDFHSLPVLSPQQEMRYHIFFAGTAWPNRSQFLRSVLKQLPDDWKFKLALPTNPFLPPHGIDLPPSALSWRTSPSDFARFANRSAITLMLPRVFTASGGREFAETPPPRLFEAALAGSVQIIHESLTEAKNFFNPEKELIFFSDERDFIEKTTRIINDRAYRNEIAEAARKKAIELHTYDRRVDTILTAASEIDAAPVRSAIADRRTVLFVGHNVIGSANFGGVEVYLDRIRHALQADYRVLFYIPDNRTGRSAQLLSETYEVLETINFSRAYSTDLLRCEEREDAFRNILRKYKIDLVHFHHFIGHPPSLTFVSRLLGISSAFTAHDFYGACHEFNLLSFKQTFCGAPNIPLSQCDVCLWQKHHIAPGSQALRRNFWNDTLSRTDMLVFNTEHSKETYERIYPAVRTHSNVQVLPVPIPDSTATAAIRHHTQPKPLKIAWLGNITHQKGGDVLSRALPLLAHAPVEFHLFGRIDPQYANLSDRTRYPNVVVHGGYRYDAMPTALMDCDVSLHLSIWPETYCLTLSEALQIGLVPIVTDIGALGERIEHGVNGLKIAPDSEGDLIDAIHFLIDSPSVLSKYRSNISPALYAQVSSHVASLKGAYSKLLRNRSYDMPQTDEKLNLAEVGIAPHPLSWHHGTQYLPLGGKMFSGAIRKAHKLATFYKIHGVRPTLRIIANRIRAPR</sequence>
<dbReference type="Pfam" id="PF13524">
    <property type="entry name" value="Glyco_trans_1_2"/>
    <property type="match status" value="1"/>
</dbReference>
<feature type="domain" description="Spore protein YkvP/CgeB glycosyl transferase-like" evidence="2">
    <location>
        <begin position="161"/>
        <end position="316"/>
    </location>
</feature>
<dbReference type="Gene3D" id="3.40.50.2000">
    <property type="entry name" value="Glycogen Phosphorylase B"/>
    <property type="match status" value="2"/>
</dbReference>
<keyword evidence="4" id="KW-1185">Reference proteome</keyword>
<dbReference type="RefSeq" id="WP_060110260.1">
    <property type="nucleotide sequence ID" value="NZ_LPEQ01000141.1"/>
</dbReference>
<evidence type="ECO:0000259" key="1">
    <source>
        <dbReference type="Pfam" id="PF13439"/>
    </source>
</evidence>
<evidence type="ECO:0000313" key="3">
    <source>
        <dbReference type="EMBL" id="KVV37268.1"/>
    </source>
</evidence>
<comment type="caution">
    <text evidence="3">The sequence shown here is derived from an EMBL/GenBank/DDBJ whole genome shotgun (WGS) entry which is preliminary data.</text>
</comment>
<accession>A0A106DTI5</accession>